<dbReference type="AlphaFoldDB" id="I7LM48"/>
<evidence type="ECO:0000313" key="3">
    <source>
        <dbReference type="EMBL" id="CCJ35944.1"/>
    </source>
</evidence>
<protein>
    <submittedName>
        <fullName evidence="3">ATPase-like protein</fullName>
    </submittedName>
</protein>
<dbReference type="STRING" id="1201294.BN140_1021"/>
<dbReference type="EMBL" id="HE964772">
    <property type="protein sequence ID" value="CCJ35944.1"/>
    <property type="molecule type" value="Genomic_DNA"/>
</dbReference>
<organism evidence="3 4">
    <name type="scientific">Methanoculleus bourgensis (strain ATCC 43281 / DSM 3045 / OCM 15 / MS2)</name>
    <name type="common">Methanogenium bourgense</name>
    <dbReference type="NCBI Taxonomy" id="1201294"/>
    <lineage>
        <taxon>Archaea</taxon>
        <taxon>Methanobacteriati</taxon>
        <taxon>Methanobacteriota</taxon>
        <taxon>Stenosarchaea group</taxon>
        <taxon>Methanomicrobia</taxon>
        <taxon>Methanomicrobiales</taxon>
        <taxon>Methanomicrobiaceae</taxon>
        <taxon>Methanoculleus</taxon>
    </lineage>
</organism>
<dbReference type="BioCyc" id="MBOU1201294:BN140_RS05130-MONOMER"/>
<keyword evidence="1" id="KW-1133">Transmembrane helix</keyword>
<dbReference type="InterPro" id="IPR051396">
    <property type="entry name" value="Bact_Antivir_Def_Nuclease"/>
</dbReference>
<evidence type="ECO:0000256" key="1">
    <source>
        <dbReference type="SAM" id="Phobius"/>
    </source>
</evidence>
<dbReference type="PANTHER" id="PTHR43581:SF2">
    <property type="entry name" value="EXCINUCLEASE ATPASE SUBUNIT"/>
    <property type="match status" value="1"/>
</dbReference>
<dbReference type="RefSeq" id="WP_014866920.1">
    <property type="nucleotide sequence ID" value="NC_018227.2"/>
</dbReference>
<feature type="domain" description="Endonuclease GajA/Old nuclease/RecF-like AAA" evidence="2">
    <location>
        <begin position="4"/>
        <end position="332"/>
    </location>
</feature>
<evidence type="ECO:0000313" key="4">
    <source>
        <dbReference type="Proteomes" id="UP000009007"/>
    </source>
</evidence>
<feature type="transmembrane region" description="Helical" evidence="1">
    <location>
        <begin position="127"/>
        <end position="148"/>
    </location>
</feature>
<accession>I7LM48</accession>
<dbReference type="Pfam" id="PF13175">
    <property type="entry name" value="AAA_15"/>
    <property type="match status" value="1"/>
</dbReference>
<evidence type="ECO:0000259" key="2">
    <source>
        <dbReference type="Pfam" id="PF13175"/>
    </source>
</evidence>
<keyword evidence="1" id="KW-0472">Membrane</keyword>
<dbReference type="Gene3D" id="3.40.50.300">
    <property type="entry name" value="P-loop containing nucleotide triphosphate hydrolases"/>
    <property type="match status" value="1"/>
</dbReference>
<dbReference type="HOGENOM" id="CLU_718884_0_0_2"/>
<keyword evidence="1" id="KW-0812">Transmembrane</keyword>
<dbReference type="KEGG" id="mbg:BN140_1021"/>
<name>I7LM48_METBM</name>
<gene>
    <name evidence="3" type="ordered locus">BN140_1021</name>
</gene>
<dbReference type="GeneID" id="13355548"/>
<dbReference type="SUPFAM" id="SSF52540">
    <property type="entry name" value="P-loop containing nucleoside triphosphate hydrolases"/>
    <property type="match status" value="1"/>
</dbReference>
<proteinExistence type="predicted"/>
<dbReference type="PATRIC" id="fig|1201294.9.peg.1128"/>
<dbReference type="PANTHER" id="PTHR43581">
    <property type="entry name" value="ATP/GTP PHOSPHATASE"/>
    <property type="match status" value="1"/>
</dbReference>
<keyword evidence="4" id="KW-1185">Reference proteome</keyword>
<dbReference type="InterPro" id="IPR041685">
    <property type="entry name" value="AAA_GajA/Old/RecF-like"/>
</dbReference>
<dbReference type="InterPro" id="IPR027417">
    <property type="entry name" value="P-loop_NTPase"/>
</dbReference>
<dbReference type="Proteomes" id="UP000009007">
    <property type="component" value="Chromosome I"/>
</dbReference>
<reference evidence="4" key="1">
    <citation type="journal article" date="2012" name="J. Bacteriol.">
        <title>Complete genome sequence of the hydrogenotrophic, methanogenic archaeon Methanoculleus bourgensis strain MS2T, isolated from a sewage sludge digester.</title>
        <authorList>
            <person name="Maus I."/>
            <person name="Wibberg D."/>
            <person name="Stantscheff R."/>
            <person name="Eikmeyer F.G."/>
            <person name="Seffner A."/>
            <person name="Boelter J."/>
            <person name="Szczepanowski R."/>
            <person name="Blom J."/>
            <person name="Jaenicke S."/>
            <person name="Konig H."/>
            <person name="Puhler A."/>
            <person name="Schluter A."/>
        </authorList>
    </citation>
    <scope>NUCLEOTIDE SEQUENCE [LARGE SCALE GENOMIC DNA]</scope>
    <source>
        <strain evidence="4">ATCC 43281 / DSM 3045 / OCM 15 / MS2</strain>
    </source>
</reference>
<sequence length="384" mass="44667">MRHLSRLAIRDFGPFEELEYSPERINVFVGRNNTGKSSVLRAIDIAVNGNLDDLQISHPLRRGSGHLIKSGKNAAVLEVNNDQTYIFRNIASIRDNMRDGVLTRLSQELDKFYKNVPEDKKQDIINYYLSIFDFITVVSKAGVFFYPYPREKQFDLNEFVDNYTRIISEKSSKTEKTRLRYRFYEIIPFDRFPPAQTGSGANVQYVSHSRKINDPDFTSDEAELIKIENFIKENALVENLQRLTKDYVIYGRKSDSIEEYEKIPYRMHGDGFISLLSILHYLLRAKGGILLIEEPENHLHPQYLEVFVRTLFEYSKKLNVQVFITSHSYDLIQEILEYPKTDEDAGAVRIARLQRVGDTITTKEFSVERGRKILTELKLDLRGV</sequence>